<feature type="compositionally biased region" description="Polar residues" evidence="2">
    <location>
        <begin position="221"/>
        <end position="234"/>
    </location>
</feature>
<dbReference type="STRING" id="1295533.A0A1E3HQS1"/>
<name>A0A1E3HQS1_9TREE</name>
<dbReference type="InterPro" id="IPR007194">
    <property type="entry name" value="TRAPP_component"/>
</dbReference>
<dbReference type="Proteomes" id="UP000094065">
    <property type="component" value="Unassembled WGS sequence"/>
</dbReference>
<dbReference type="InterPro" id="IPR037992">
    <property type="entry name" value="TRAPPC6/Trs33"/>
</dbReference>
<gene>
    <name evidence="3" type="ORF">L202_04284</name>
</gene>
<dbReference type="PANTHER" id="PTHR12817">
    <property type="entry name" value="TRAFFICKING PROTEIN PARTICLE COMPLEX SUBUNIT 6B"/>
    <property type="match status" value="1"/>
</dbReference>
<dbReference type="SUPFAM" id="SSF111126">
    <property type="entry name" value="Ligand-binding domain in the NO signalling and Golgi transport"/>
    <property type="match status" value="1"/>
</dbReference>
<dbReference type="RefSeq" id="XP_018993759.1">
    <property type="nucleotide sequence ID" value="XM_019138322.1"/>
</dbReference>
<evidence type="ECO:0008006" key="5">
    <source>
        <dbReference type="Google" id="ProtNLM"/>
    </source>
</evidence>
<evidence type="ECO:0000256" key="2">
    <source>
        <dbReference type="SAM" id="MobiDB-lite"/>
    </source>
</evidence>
<dbReference type="InterPro" id="IPR024096">
    <property type="entry name" value="NO_sig/Golgi_transp_ligand-bd"/>
</dbReference>
<dbReference type="GO" id="GO:0005801">
    <property type="term" value="C:cis-Golgi network"/>
    <property type="evidence" value="ECO:0007669"/>
    <property type="project" value="TreeGrafter"/>
</dbReference>
<dbReference type="Gene3D" id="3.30.1380.20">
    <property type="entry name" value="Trafficking protein particle complex subunit 3"/>
    <property type="match status" value="1"/>
</dbReference>
<comment type="caution">
    <text evidence="3">The sequence shown here is derived from an EMBL/GenBank/DDBJ whole genome shotgun (WGS) entry which is preliminary data.</text>
</comment>
<feature type="compositionally biased region" description="Low complexity" evidence="2">
    <location>
        <begin position="251"/>
        <end position="264"/>
    </location>
</feature>
<dbReference type="CDD" id="cd14944">
    <property type="entry name" value="TRAPPC6A_Trs33"/>
    <property type="match status" value="1"/>
</dbReference>
<feature type="region of interest" description="Disordered" evidence="2">
    <location>
        <begin position="221"/>
        <end position="270"/>
    </location>
</feature>
<dbReference type="GO" id="GO:0005802">
    <property type="term" value="C:trans-Golgi network"/>
    <property type="evidence" value="ECO:0007669"/>
    <property type="project" value="TreeGrafter"/>
</dbReference>
<dbReference type="GO" id="GO:0030008">
    <property type="term" value="C:TRAPP complex"/>
    <property type="evidence" value="ECO:0007669"/>
    <property type="project" value="TreeGrafter"/>
</dbReference>
<dbReference type="Pfam" id="PF04051">
    <property type="entry name" value="TRAPP"/>
    <property type="match status" value="1"/>
</dbReference>
<reference evidence="3 4" key="1">
    <citation type="submission" date="2016-06" db="EMBL/GenBank/DDBJ databases">
        <title>Evolution of pathogenesis and genome organization in the Tremellales.</title>
        <authorList>
            <person name="Cuomo C."/>
            <person name="Litvintseva A."/>
            <person name="Heitman J."/>
            <person name="Chen Y."/>
            <person name="Sun S."/>
            <person name="Springer D."/>
            <person name="Dromer F."/>
            <person name="Young S."/>
            <person name="Zeng Q."/>
            <person name="Chapman S."/>
            <person name="Gujja S."/>
            <person name="Saif S."/>
            <person name="Birren B."/>
        </authorList>
    </citation>
    <scope>NUCLEOTIDE SEQUENCE [LARGE SCALE GENOMIC DNA]</scope>
    <source>
        <strain evidence="3 4">CBS 6039</strain>
    </source>
</reference>
<dbReference type="GeneID" id="30155593"/>
<accession>A0A1E3HQS1</accession>
<organism evidence="3 4">
    <name type="scientific">Cryptococcus amylolentus CBS 6039</name>
    <dbReference type="NCBI Taxonomy" id="1295533"/>
    <lineage>
        <taxon>Eukaryota</taxon>
        <taxon>Fungi</taxon>
        <taxon>Dikarya</taxon>
        <taxon>Basidiomycota</taxon>
        <taxon>Agaricomycotina</taxon>
        <taxon>Tremellomycetes</taxon>
        <taxon>Tremellales</taxon>
        <taxon>Cryptococcaceae</taxon>
        <taxon>Cryptococcus</taxon>
    </lineage>
</organism>
<evidence type="ECO:0000313" key="3">
    <source>
        <dbReference type="EMBL" id="ODN78713.1"/>
    </source>
</evidence>
<proteinExistence type="inferred from homology"/>
<dbReference type="AlphaFoldDB" id="A0A1E3HQS1"/>
<evidence type="ECO:0000313" key="4">
    <source>
        <dbReference type="Proteomes" id="UP000094065"/>
    </source>
</evidence>
<protein>
    <recommendedName>
        <fullName evidence="5">Transporter particle component</fullName>
    </recommendedName>
</protein>
<evidence type="ECO:0000256" key="1">
    <source>
        <dbReference type="ARBA" id="ARBA00006218"/>
    </source>
</evidence>
<dbReference type="EMBL" id="AWGJ01000006">
    <property type="protein sequence ID" value="ODN78713.1"/>
    <property type="molecule type" value="Genomic_DNA"/>
</dbReference>
<keyword evidence="4" id="KW-1185">Reference proteome</keyword>
<comment type="similarity">
    <text evidence="1">Belongs to the TRAPP small subunits family. BET3 subfamily.</text>
</comment>
<dbReference type="OrthoDB" id="941624at2759"/>
<dbReference type="PANTHER" id="PTHR12817:SF0">
    <property type="entry name" value="GEO08327P1"/>
    <property type="match status" value="1"/>
</dbReference>
<dbReference type="GO" id="GO:0006888">
    <property type="term" value="P:endoplasmic reticulum to Golgi vesicle-mediated transport"/>
    <property type="evidence" value="ECO:0007669"/>
    <property type="project" value="TreeGrafter"/>
</dbReference>
<sequence length="270" mass="28619">MSRPSSVSTTHLPIAPTIPPALHQLANPAPALIDAQLPAYLLPPVLDLLRQSSTHVVRKRRVQEEELRSEGLLPPRTQNEDEETVIEEELAKRIERIGLMAGGLIAEKLTLARPPLASHLDIIKFVCKELFLYVYSKQIDNLRTNHRGVYVLQSHSFPPLAGLSSYRGAAADMETAKTHLLFPQALLQGALTRLGMHSIVTAESSGLPQCTFQIRTTKATATTPSVAGTPNPSAGLTARGHPGAVSTGGPASVAMSTGGSASTGLGVGGH</sequence>